<evidence type="ECO:0000313" key="3">
    <source>
        <dbReference type="Proteomes" id="UP001417504"/>
    </source>
</evidence>
<keyword evidence="3" id="KW-1185">Reference proteome</keyword>
<comment type="caution">
    <text evidence="2">The sequence shown here is derived from an EMBL/GenBank/DDBJ whole genome shotgun (WGS) entry which is preliminary data.</text>
</comment>
<sequence length="154" mass="16854">MATLTHSLHTLSPSPSPPSPHLPFCINCNAAQTIPLTLTKPWFLTISASQFNSIEPKLLFNPILMFSGLDRPVDTQTFIVTISVLGAIALSLFLGLKGDPVPCDRCAGNGNFCSSDDSVCSFLMVWWNKMCFLQQWEDEARNGIDGLSSMQGCR</sequence>
<feature type="transmembrane region" description="Helical" evidence="1">
    <location>
        <begin position="77"/>
        <end position="96"/>
    </location>
</feature>
<accession>A0AAP0IYQ9</accession>
<gene>
    <name evidence="2" type="ORF">Sjap_012588</name>
</gene>
<evidence type="ECO:0000313" key="2">
    <source>
        <dbReference type="EMBL" id="KAK9122986.1"/>
    </source>
</evidence>
<protein>
    <submittedName>
        <fullName evidence="2">Uncharacterized protein</fullName>
    </submittedName>
</protein>
<keyword evidence="1" id="KW-1133">Transmembrane helix</keyword>
<dbReference type="EMBL" id="JBBNAE010000005">
    <property type="protein sequence ID" value="KAK9122986.1"/>
    <property type="molecule type" value="Genomic_DNA"/>
</dbReference>
<dbReference type="AlphaFoldDB" id="A0AAP0IYQ9"/>
<dbReference type="Proteomes" id="UP001417504">
    <property type="component" value="Unassembled WGS sequence"/>
</dbReference>
<reference evidence="2 3" key="1">
    <citation type="submission" date="2024-01" db="EMBL/GenBank/DDBJ databases">
        <title>Genome assemblies of Stephania.</title>
        <authorList>
            <person name="Yang L."/>
        </authorList>
    </citation>
    <scope>NUCLEOTIDE SEQUENCE [LARGE SCALE GENOMIC DNA]</scope>
    <source>
        <strain evidence="2">QJT</strain>
        <tissue evidence="2">Leaf</tissue>
    </source>
</reference>
<keyword evidence="1" id="KW-0812">Transmembrane</keyword>
<evidence type="ECO:0000256" key="1">
    <source>
        <dbReference type="SAM" id="Phobius"/>
    </source>
</evidence>
<proteinExistence type="predicted"/>
<name>A0AAP0IYQ9_9MAGN</name>
<organism evidence="2 3">
    <name type="scientific">Stephania japonica</name>
    <dbReference type="NCBI Taxonomy" id="461633"/>
    <lineage>
        <taxon>Eukaryota</taxon>
        <taxon>Viridiplantae</taxon>
        <taxon>Streptophyta</taxon>
        <taxon>Embryophyta</taxon>
        <taxon>Tracheophyta</taxon>
        <taxon>Spermatophyta</taxon>
        <taxon>Magnoliopsida</taxon>
        <taxon>Ranunculales</taxon>
        <taxon>Menispermaceae</taxon>
        <taxon>Menispermoideae</taxon>
        <taxon>Cissampelideae</taxon>
        <taxon>Stephania</taxon>
    </lineage>
</organism>
<keyword evidence="1" id="KW-0472">Membrane</keyword>